<evidence type="ECO:0000313" key="1">
    <source>
        <dbReference type="EMBL" id="KAK2760625.1"/>
    </source>
</evidence>
<evidence type="ECO:0000313" key="2">
    <source>
        <dbReference type="Proteomes" id="UP001281614"/>
    </source>
</evidence>
<name>A0AAD9YFR6_COLKA</name>
<proteinExistence type="predicted"/>
<accession>A0AAD9YFR6</accession>
<organism evidence="1 2">
    <name type="scientific">Colletotrichum kahawae</name>
    <name type="common">Coffee berry disease fungus</name>
    <dbReference type="NCBI Taxonomy" id="34407"/>
    <lineage>
        <taxon>Eukaryota</taxon>
        <taxon>Fungi</taxon>
        <taxon>Dikarya</taxon>
        <taxon>Ascomycota</taxon>
        <taxon>Pezizomycotina</taxon>
        <taxon>Sordariomycetes</taxon>
        <taxon>Hypocreomycetidae</taxon>
        <taxon>Glomerellales</taxon>
        <taxon>Glomerellaceae</taxon>
        <taxon>Colletotrichum</taxon>
        <taxon>Colletotrichum gloeosporioides species complex</taxon>
    </lineage>
</organism>
<dbReference type="AlphaFoldDB" id="A0AAD9YFR6"/>
<sequence>MHHSPCHWSHPMRPSIRRRRCSALELEVQVACIGGRGV</sequence>
<keyword evidence="2" id="KW-1185">Reference proteome</keyword>
<reference evidence="1" key="1">
    <citation type="submission" date="2023-02" db="EMBL/GenBank/DDBJ databases">
        <title>Colletotrichum kahawae CIFC_Que2 genome sequencing and assembly.</title>
        <authorList>
            <person name="Baroncelli R."/>
        </authorList>
    </citation>
    <scope>NUCLEOTIDE SEQUENCE</scope>
    <source>
        <strain evidence="1">CIFC_Que2</strain>
    </source>
</reference>
<dbReference type="EMBL" id="VYYT01000168">
    <property type="protein sequence ID" value="KAK2760625.1"/>
    <property type="molecule type" value="Genomic_DNA"/>
</dbReference>
<comment type="caution">
    <text evidence="1">The sequence shown here is derived from an EMBL/GenBank/DDBJ whole genome shotgun (WGS) entry which is preliminary data.</text>
</comment>
<gene>
    <name evidence="1" type="ORF">CKAH01_05311</name>
</gene>
<protein>
    <submittedName>
        <fullName evidence="1">Uncharacterized protein</fullName>
    </submittedName>
</protein>
<dbReference type="Proteomes" id="UP001281614">
    <property type="component" value="Unassembled WGS sequence"/>
</dbReference>